<comment type="catalytic activity">
    <reaction evidence="3">
        <text>N(6)-acetyl-L-lysyl-[protein] + NAD(+) + H2O = 2''-O-acetyl-ADP-D-ribose + nicotinamide + L-lysyl-[protein]</text>
        <dbReference type="Rhea" id="RHEA:43636"/>
        <dbReference type="Rhea" id="RHEA-COMP:9752"/>
        <dbReference type="Rhea" id="RHEA-COMP:10731"/>
        <dbReference type="ChEBI" id="CHEBI:15377"/>
        <dbReference type="ChEBI" id="CHEBI:17154"/>
        <dbReference type="ChEBI" id="CHEBI:29969"/>
        <dbReference type="ChEBI" id="CHEBI:57540"/>
        <dbReference type="ChEBI" id="CHEBI:61930"/>
        <dbReference type="ChEBI" id="CHEBI:83767"/>
        <dbReference type="EC" id="2.3.1.286"/>
    </reaction>
</comment>
<dbReference type="InterPro" id="IPR026591">
    <property type="entry name" value="Sirtuin_cat_small_dom_sf"/>
</dbReference>
<dbReference type="EC" id="2.3.1.286" evidence="3"/>
<name>A0A7D7S857_9NEIS</name>
<dbReference type="PANTHER" id="PTHR11085">
    <property type="entry name" value="NAD-DEPENDENT PROTEIN DEACYLASE SIRTUIN-5, MITOCHONDRIAL-RELATED"/>
    <property type="match status" value="1"/>
</dbReference>
<dbReference type="KEGG" id="nsg:H3L94_11820"/>
<dbReference type="HAMAP" id="MF_01121">
    <property type="entry name" value="Sirtuin_ClassIII"/>
    <property type="match status" value="1"/>
</dbReference>
<dbReference type="InterPro" id="IPR003000">
    <property type="entry name" value="Sirtuin"/>
</dbReference>
<dbReference type="Gene3D" id="3.30.1600.10">
    <property type="entry name" value="SIR2/SIRT2 'Small Domain"/>
    <property type="match status" value="1"/>
</dbReference>
<feature type="domain" description="Deacetylase sirtuin-type" evidence="5">
    <location>
        <begin position="1"/>
        <end position="226"/>
    </location>
</feature>
<dbReference type="GO" id="GO:0017136">
    <property type="term" value="F:histone deacetylase activity, NAD-dependent"/>
    <property type="evidence" value="ECO:0007669"/>
    <property type="project" value="TreeGrafter"/>
</dbReference>
<dbReference type="PROSITE" id="PS50305">
    <property type="entry name" value="SIRTUIN"/>
    <property type="match status" value="1"/>
</dbReference>
<evidence type="ECO:0000313" key="7">
    <source>
        <dbReference type="Proteomes" id="UP000514752"/>
    </source>
</evidence>
<comment type="similarity">
    <text evidence="3">Belongs to the sirtuin family. Class III subfamily.</text>
</comment>
<comment type="function">
    <text evidence="3">NAD-dependent lysine deacetylase and desuccinylase that specifically removes acetyl and succinyl groups on target proteins. Modulates the activities of several proteins which are inactive in their acylated form.</text>
</comment>
<comment type="caution">
    <text evidence="3 4">Lacks conserved residue(s) required for the propagation of feature annotation.</text>
</comment>
<feature type="binding site" evidence="3">
    <location>
        <position position="211"/>
    </location>
    <ligand>
        <name>NAD(+)</name>
        <dbReference type="ChEBI" id="CHEBI:57540"/>
    </ligand>
</feature>
<dbReference type="InterPro" id="IPR029035">
    <property type="entry name" value="DHS-like_NAD/FAD-binding_dom"/>
</dbReference>
<feature type="binding site" evidence="3">
    <location>
        <begin position="86"/>
        <end position="89"/>
    </location>
    <ligand>
        <name>NAD(+)</name>
        <dbReference type="ChEBI" id="CHEBI:57540"/>
    </ligand>
</feature>
<dbReference type="Pfam" id="PF02146">
    <property type="entry name" value="SIR2"/>
    <property type="match status" value="1"/>
</dbReference>
<dbReference type="AlphaFoldDB" id="A0A7D7S857"/>
<reference evidence="6 7" key="1">
    <citation type="submission" date="2020-07" db="EMBL/GenBank/DDBJ databases">
        <title>Genomic diversity of species in the Neisseriaceae family.</title>
        <authorList>
            <person name="Vincent A.T."/>
            <person name="Bernet E."/>
            <person name="Veyrier F.J."/>
        </authorList>
    </citation>
    <scope>NUCLEOTIDE SEQUENCE [LARGE SCALE GENOMIC DNA]</scope>
    <source>
        <strain evidence="6 7">DSM 22244</strain>
    </source>
</reference>
<comment type="catalytic activity">
    <reaction evidence="3">
        <text>N(6)-succinyl-L-lysyl-[protein] + NAD(+) + H2O = 2''-O-succinyl-ADP-D-ribose + nicotinamide + L-lysyl-[protein]</text>
        <dbReference type="Rhea" id="RHEA:47668"/>
        <dbReference type="Rhea" id="RHEA-COMP:9752"/>
        <dbReference type="Rhea" id="RHEA-COMP:11877"/>
        <dbReference type="ChEBI" id="CHEBI:15377"/>
        <dbReference type="ChEBI" id="CHEBI:17154"/>
        <dbReference type="ChEBI" id="CHEBI:29969"/>
        <dbReference type="ChEBI" id="CHEBI:57540"/>
        <dbReference type="ChEBI" id="CHEBI:87830"/>
        <dbReference type="ChEBI" id="CHEBI:87832"/>
    </reaction>
</comment>
<keyword evidence="1" id="KW-0808">Transferase</keyword>
<dbReference type="EMBL" id="CP059567">
    <property type="protein sequence ID" value="QMT40491.1"/>
    <property type="molecule type" value="Genomic_DNA"/>
</dbReference>
<feature type="active site" description="Proton acceptor" evidence="3">
    <location>
        <position position="104"/>
    </location>
</feature>
<feature type="binding site" evidence="3">
    <location>
        <begin position="169"/>
        <end position="171"/>
    </location>
    <ligand>
        <name>NAD(+)</name>
        <dbReference type="ChEBI" id="CHEBI:57540"/>
    </ligand>
</feature>
<dbReference type="GO" id="GO:0070403">
    <property type="term" value="F:NAD+ binding"/>
    <property type="evidence" value="ECO:0007669"/>
    <property type="project" value="UniProtKB-UniRule"/>
</dbReference>
<sequence>MQSIVVLSGAGISADSGLKTFRDSDGLWEGHRVEQVATPEAFARDPQLVLDFYNARRRQLVQARPNAAHLALAELQAHYDVRIVTQNVDNLHERAGSRQVLHLHGELTKLRSSVDERYVIDWQGDQTLADADPHGHPLRPHIVWFGEPVPLIETAAAWVAQADKVLVVGTSMKVYPAAGLLEYVRDGAECFLVDPRPPAGLRGVEVLAAKAKDGVPELVRRLIGAG</sequence>
<dbReference type="SUPFAM" id="SSF52467">
    <property type="entry name" value="DHS-like NAD/FAD-binding domain"/>
    <property type="match status" value="1"/>
</dbReference>
<gene>
    <name evidence="3" type="primary">cobB</name>
    <name evidence="6" type="ORF">H3L94_11820</name>
</gene>
<evidence type="ECO:0000256" key="2">
    <source>
        <dbReference type="ARBA" id="ARBA00023027"/>
    </source>
</evidence>
<dbReference type="InterPro" id="IPR050134">
    <property type="entry name" value="NAD-dep_sirtuin_deacylases"/>
</dbReference>
<protein>
    <recommendedName>
        <fullName evidence="3">NAD-dependent protein deacylase</fullName>
        <ecNumber evidence="3">2.3.1.286</ecNumber>
    </recommendedName>
    <alternativeName>
        <fullName evidence="3">Regulatory protein SIR2 homolog</fullName>
    </alternativeName>
</protein>
<dbReference type="InterPro" id="IPR027546">
    <property type="entry name" value="Sirtuin_class_III"/>
</dbReference>
<feature type="binding site" evidence="3">
    <location>
        <position position="56"/>
    </location>
    <ligand>
        <name>substrate</name>
    </ligand>
</feature>
<comment type="domain">
    <text evidence="3">2 residues (Tyr-53 and Arg-56) present in a large hydrophobic pocket are probably involved in substrate specificity. They are important for desuccinylation activity, but dispensable for deacetylation activity.</text>
</comment>
<feature type="binding site" evidence="3">
    <location>
        <begin position="9"/>
        <end position="28"/>
    </location>
    <ligand>
        <name>NAD(+)</name>
        <dbReference type="ChEBI" id="CHEBI:57540"/>
    </ligand>
</feature>
<keyword evidence="3" id="KW-0963">Cytoplasm</keyword>
<dbReference type="GO" id="GO:0036055">
    <property type="term" value="F:protein-succinyllysine desuccinylase activity"/>
    <property type="evidence" value="ECO:0007669"/>
    <property type="project" value="UniProtKB-UniRule"/>
</dbReference>
<evidence type="ECO:0000256" key="1">
    <source>
        <dbReference type="ARBA" id="ARBA00022679"/>
    </source>
</evidence>
<evidence type="ECO:0000256" key="4">
    <source>
        <dbReference type="PROSITE-ProRule" id="PRU00236"/>
    </source>
</evidence>
<dbReference type="RefSeq" id="WP_182122144.1">
    <property type="nucleotide sequence ID" value="NZ_CP059567.1"/>
</dbReference>
<organism evidence="6 7">
    <name type="scientific">Neisseria shayeganii</name>
    <dbReference type="NCBI Taxonomy" id="607712"/>
    <lineage>
        <taxon>Bacteria</taxon>
        <taxon>Pseudomonadati</taxon>
        <taxon>Pseudomonadota</taxon>
        <taxon>Betaproteobacteria</taxon>
        <taxon>Neisseriales</taxon>
        <taxon>Neisseriaceae</taxon>
        <taxon>Neisseria</taxon>
    </lineage>
</organism>
<dbReference type="InterPro" id="IPR026590">
    <property type="entry name" value="Ssirtuin_cat_dom"/>
</dbReference>
<dbReference type="Gene3D" id="3.40.50.1220">
    <property type="entry name" value="TPP-binding domain"/>
    <property type="match status" value="1"/>
</dbReference>
<feature type="binding site" evidence="3">
    <location>
        <position position="53"/>
    </location>
    <ligand>
        <name>substrate</name>
    </ligand>
</feature>
<evidence type="ECO:0000259" key="5">
    <source>
        <dbReference type="PROSITE" id="PS50305"/>
    </source>
</evidence>
<evidence type="ECO:0000313" key="6">
    <source>
        <dbReference type="EMBL" id="QMT40491.1"/>
    </source>
</evidence>
<dbReference type="CDD" id="cd01412">
    <property type="entry name" value="SIRT5_Af1_CobB"/>
    <property type="match status" value="1"/>
</dbReference>
<accession>A0A7D7S857</accession>
<dbReference type="GO" id="GO:0005737">
    <property type="term" value="C:cytoplasm"/>
    <property type="evidence" value="ECO:0007669"/>
    <property type="project" value="UniProtKB-SubCell"/>
</dbReference>
<dbReference type="PANTHER" id="PTHR11085:SF4">
    <property type="entry name" value="NAD-DEPENDENT PROTEIN DEACYLASE"/>
    <property type="match status" value="1"/>
</dbReference>
<dbReference type="GO" id="GO:0036054">
    <property type="term" value="F:protein-malonyllysine demalonylase activity"/>
    <property type="evidence" value="ECO:0007669"/>
    <property type="project" value="InterPro"/>
</dbReference>
<comment type="subcellular location">
    <subcellularLocation>
        <location evidence="3">Cytoplasm</location>
    </subcellularLocation>
</comment>
<proteinExistence type="inferred from homology"/>
<keyword evidence="2 3" id="KW-0520">NAD</keyword>
<evidence type="ECO:0000256" key="3">
    <source>
        <dbReference type="HAMAP-Rule" id="MF_01121"/>
    </source>
</evidence>
<dbReference type="Proteomes" id="UP000514752">
    <property type="component" value="Chromosome"/>
</dbReference>